<dbReference type="EMBL" id="KV468916">
    <property type="protein sequence ID" value="OCT55910.1"/>
    <property type="molecule type" value="Genomic_DNA"/>
</dbReference>
<dbReference type="AlphaFoldDB" id="A0A974GYV0"/>
<name>A0A974GYV0_XENLA</name>
<proteinExistence type="predicted"/>
<organism evidence="1">
    <name type="scientific">Xenopus laevis</name>
    <name type="common">African clawed frog</name>
    <dbReference type="NCBI Taxonomy" id="8355"/>
    <lineage>
        <taxon>Eukaryota</taxon>
        <taxon>Metazoa</taxon>
        <taxon>Chordata</taxon>
        <taxon>Craniata</taxon>
        <taxon>Vertebrata</taxon>
        <taxon>Euteleostomi</taxon>
        <taxon>Amphibia</taxon>
        <taxon>Batrachia</taxon>
        <taxon>Anura</taxon>
        <taxon>Pipoidea</taxon>
        <taxon>Pipidae</taxon>
        <taxon>Xenopodinae</taxon>
        <taxon>Xenopus</taxon>
        <taxon>Xenopus</taxon>
    </lineage>
</organism>
<gene>
    <name evidence="1" type="ORF">XELAEV_18000487mg</name>
</gene>
<sequence length="95" mass="11305">MQVLHEQVRCHLPCLGCLLIQILQLRFHRWYMEGTHNWLCSVIIFHGRGLWISVHPQVYSQKKTVLIWGSKEFWETAGSYVLAQHCRNTIDFLVR</sequence>
<protein>
    <submittedName>
        <fullName evidence="1">Uncharacterized protein</fullName>
    </submittedName>
</protein>
<reference evidence="1" key="1">
    <citation type="submission" date="2016-05" db="EMBL/GenBank/DDBJ databases">
        <title>WGS assembly of Xenopus laevis.</title>
        <authorList>
            <person name="Session A."/>
            <person name="Uno Y."/>
            <person name="Kwon T."/>
            <person name="Chapman J."/>
            <person name="Toyoda A."/>
            <person name="Takahashi S."/>
            <person name="Fukui A."/>
            <person name="Hikosaka A."/>
            <person name="Putnam N."/>
            <person name="Stites J."/>
            <person name="Van Heeringen S."/>
            <person name="Quigley I."/>
            <person name="Heinz S."/>
            <person name="Hellsten U."/>
            <person name="Lyons J."/>
            <person name="Suzuki A."/>
            <person name="Kondo M."/>
            <person name="Ogino H."/>
            <person name="Ochi H."/>
            <person name="Bogdanovic O."/>
            <person name="Lister R."/>
            <person name="Georgiou G."/>
            <person name="Paranjpe S."/>
            <person name="Van Kruijsbergen I."/>
            <person name="Mozaffari S."/>
            <person name="Shu S."/>
            <person name="Schmutz J."/>
            <person name="Jenkins J."/>
            <person name="Grimwood J."/>
            <person name="Carlson J."/>
            <person name="Mitros T."/>
            <person name="Simakov O."/>
            <person name="Heald R."/>
            <person name="Miller K."/>
            <person name="Haudenschild C."/>
            <person name="Kuroki Y."/>
            <person name="Tanaka T."/>
            <person name="Michiue T."/>
            <person name="Watanabe M."/>
            <person name="Kinoshita T."/>
            <person name="Ohta Y."/>
            <person name="Mawaribuchi S."/>
            <person name="Suzuki Y."/>
            <person name="Haramoto Y."/>
            <person name="Yamamoto T."/>
            <person name="Takagi C."/>
            <person name="Kitzman J."/>
            <person name="Shendure J."/>
            <person name="Nakayama T."/>
            <person name="Izutsu Y."/>
            <person name="Robert J."/>
            <person name="Dichmann D."/>
            <person name="Flajnik M."/>
            <person name="Houston D."/>
            <person name="Marcotte E."/>
            <person name="Wallingford J."/>
            <person name="Ito Y."/>
            <person name="Asashima M."/>
            <person name="Ueno N."/>
            <person name="Matsuda Y."/>
            <person name="Jan Veenstra G."/>
            <person name="Fujiyama A."/>
            <person name="Harland R."/>
            <person name="Taira M."/>
            <person name="Rokhsar D.S."/>
        </authorList>
    </citation>
    <scope>NUCLEOTIDE SEQUENCE</scope>
    <source>
        <strain evidence="1">J</strain>
        <tissue evidence="1">Blood</tissue>
    </source>
</reference>
<evidence type="ECO:0000313" key="1">
    <source>
        <dbReference type="EMBL" id="OCT55910.1"/>
    </source>
</evidence>
<dbReference type="Proteomes" id="UP000694892">
    <property type="component" value="Unassembled WGS sequence"/>
</dbReference>
<accession>A0A974GYV0</accession>